<protein>
    <recommendedName>
        <fullName evidence="4">Transposase</fullName>
    </recommendedName>
</protein>
<sequence>MYKSINAAHTRATRPPVSGNAEFESWKTVRSISFGPNQAGRLVDTARILIIALEWTHGHPQGQGLQPGVSIRSSDVGDRLSRRRAPALRVHDRANLMDKSRNQLTP</sequence>
<keyword evidence="3" id="KW-1185">Reference proteome</keyword>
<organism evidence="2 3">
    <name type="scientific">Cryptosporangium minutisporangium</name>
    <dbReference type="NCBI Taxonomy" id="113569"/>
    <lineage>
        <taxon>Bacteria</taxon>
        <taxon>Bacillati</taxon>
        <taxon>Actinomycetota</taxon>
        <taxon>Actinomycetes</taxon>
        <taxon>Cryptosporangiales</taxon>
        <taxon>Cryptosporangiaceae</taxon>
        <taxon>Cryptosporangium</taxon>
    </lineage>
</organism>
<feature type="region of interest" description="Disordered" evidence="1">
    <location>
        <begin position="58"/>
        <end position="106"/>
    </location>
</feature>
<dbReference type="EMBL" id="BAAAYN010000017">
    <property type="protein sequence ID" value="GAA3386756.1"/>
    <property type="molecule type" value="Genomic_DNA"/>
</dbReference>
<feature type="compositionally biased region" description="Basic and acidic residues" evidence="1">
    <location>
        <begin position="89"/>
        <end position="106"/>
    </location>
</feature>
<comment type="caution">
    <text evidence="2">The sequence shown here is derived from an EMBL/GenBank/DDBJ whole genome shotgun (WGS) entry which is preliminary data.</text>
</comment>
<dbReference type="Proteomes" id="UP001501676">
    <property type="component" value="Unassembled WGS sequence"/>
</dbReference>
<feature type="region of interest" description="Disordered" evidence="1">
    <location>
        <begin position="1"/>
        <end position="21"/>
    </location>
</feature>
<evidence type="ECO:0008006" key="4">
    <source>
        <dbReference type="Google" id="ProtNLM"/>
    </source>
</evidence>
<evidence type="ECO:0000313" key="3">
    <source>
        <dbReference type="Proteomes" id="UP001501676"/>
    </source>
</evidence>
<accession>A0ABP6SVY6</accession>
<evidence type="ECO:0000313" key="2">
    <source>
        <dbReference type="EMBL" id="GAA3386756.1"/>
    </source>
</evidence>
<name>A0ABP6SVY6_9ACTN</name>
<evidence type="ECO:0000256" key="1">
    <source>
        <dbReference type="SAM" id="MobiDB-lite"/>
    </source>
</evidence>
<feature type="compositionally biased region" description="Low complexity" evidence="1">
    <location>
        <begin position="58"/>
        <end position="68"/>
    </location>
</feature>
<reference evidence="3" key="1">
    <citation type="journal article" date="2019" name="Int. J. Syst. Evol. Microbiol.">
        <title>The Global Catalogue of Microorganisms (GCM) 10K type strain sequencing project: providing services to taxonomists for standard genome sequencing and annotation.</title>
        <authorList>
            <consortium name="The Broad Institute Genomics Platform"/>
            <consortium name="The Broad Institute Genome Sequencing Center for Infectious Disease"/>
            <person name="Wu L."/>
            <person name="Ma J."/>
        </authorList>
    </citation>
    <scope>NUCLEOTIDE SEQUENCE [LARGE SCALE GENOMIC DNA]</scope>
    <source>
        <strain evidence="3">JCM 9458</strain>
    </source>
</reference>
<gene>
    <name evidence="2" type="ORF">GCM10020369_26620</name>
</gene>
<proteinExistence type="predicted"/>